<name>A0A1X9MD01_9BACI</name>
<protein>
    <submittedName>
        <fullName evidence="1">Uncharacterized protein</fullName>
    </submittedName>
</protein>
<gene>
    <name evidence="1" type="ORF">BkAM31D_16465</name>
</gene>
<dbReference type="AlphaFoldDB" id="A0A1X9MD01"/>
<evidence type="ECO:0000313" key="2">
    <source>
        <dbReference type="Proteomes" id="UP000193006"/>
    </source>
</evidence>
<keyword evidence="2" id="KW-1185">Reference proteome</keyword>
<dbReference type="Proteomes" id="UP000193006">
    <property type="component" value="Chromosome"/>
</dbReference>
<dbReference type="EMBL" id="CP020814">
    <property type="protein sequence ID" value="ARK31319.1"/>
    <property type="molecule type" value="Genomic_DNA"/>
</dbReference>
<reference evidence="1 2" key="1">
    <citation type="submission" date="2017-04" db="EMBL/GenBank/DDBJ databases">
        <title>Bacillus krulwichiae AM31D Genome sequencing and assembly.</title>
        <authorList>
            <person name="Krulwich T.A."/>
            <person name="Anastor L."/>
            <person name="Ehrlich R."/>
            <person name="Ehrlich G.D."/>
            <person name="Janto B."/>
        </authorList>
    </citation>
    <scope>NUCLEOTIDE SEQUENCE [LARGE SCALE GENOMIC DNA]</scope>
    <source>
        <strain evidence="1 2">AM31D</strain>
    </source>
</reference>
<evidence type="ECO:0000313" key="1">
    <source>
        <dbReference type="EMBL" id="ARK31319.1"/>
    </source>
</evidence>
<organism evidence="1 2">
    <name type="scientific">Halalkalibacter krulwichiae</name>
    <dbReference type="NCBI Taxonomy" id="199441"/>
    <lineage>
        <taxon>Bacteria</taxon>
        <taxon>Bacillati</taxon>
        <taxon>Bacillota</taxon>
        <taxon>Bacilli</taxon>
        <taxon>Bacillales</taxon>
        <taxon>Bacillaceae</taxon>
        <taxon>Halalkalibacter</taxon>
    </lineage>
</organism>
<dbReference type="STRING" id="199441.BkAM31D_16465"/>
<sequence>MKKMIRMVDTTLFSIAPGEVDTSDVSKFIRGKKEEGG</sequence>
<accession>A0A1X9MD01</accession>
<dbReference type="KEGG" id="bkw:BkAM31D_16465"/>
<proteinExistence type="predicted"/>